<evidence type="ECO:0000256" key="1">
    <source>
        <dbReference type="ARBA" id="ARBA00004992"/>
    </source>
</evidence>
<evidence type="ECO:0000256" key="2">
    <source>
        <dbReference type="ARBA" id="ARBA00009776"/>
    </source>
</evidence>
<dbReference type="GO" id="GO:0004798">
    <property type="term" value="F:dTMP kinase activity"/>
    <property type="evidence" value="ECO:0007669"/>
    <property type="project" value="UniProtKB-EC"/>
</dbReference>
<evidence type="ECO:0000256" key="6">
    <source>
        <dbReference type="ARBA" id="ARBA00022727"/>
    </source>
</evidence>
<feature type="region of interest" description="Disordered" evidence="10">
    <location>
        <begin position="396"/>
        <end position="426"/>
    </location>
</feature>
<dbReference type="CDD" id="cd01672">
    <property type="entry name" value="TMPK"/>
    <property type="match status" value="1"/>
</dbReference>
<comment type="pathway">
    <text evidence="1">Pyrimidine metabolism; dTTP biosynthesis.</text>
</comment>
<dbReference type="Gene3D" id="3.40.50.300">
    <property type="entry name" value="P-loop containing nucleotide triphosphate hydrolases"/>
    <property type="match status" value="1"/>
</dbReference>
<dbReference type="PANTHER" id="PTHR10344:SF1">
    <property type="entry name" value="THYMIDYLATE KINASE"/>
    <property type="match status" value="1"/>
</dbReference>
<dbReference type="HAMAP" id="MF_00165">
    <property type="entry name" value="Thymidylate_kinase"/>
    <property type="match status" value="1"/>
</dbReference>
<dbReference type="Proteomes" id="UP001392437">
    <property type="component" value="Unassembled WGS sequence"/>
</dbReference>
<dbReference type="InterPro" id="IPR018095">
    <property type="entry name" value="Thymidylate_kin_CS"/>
</dbReference>
<dbReference type="Pfam" id="PF02223">
    <property type="entry name" value="Thymidylate_kin"/>
    <property type="match status" value="1"/>
</dbReference>
<accession>A0AAW0QMD4</accession>
<keyword evidence="8 12" id="KW-0418">Kinase</keyword>
<reference evidence="12 13" key="1">
    <citation type="submission" date="2023-01" db="EMBL/GenBank/DDBJ databases">
        <title>Analysis of 21 Apiospora genomes using comparative genomics revels a genus with tremendous synthesis potential of carbohydrate active enzymes and secondary metabolites.</title>
        <authorList>
            <person name="Sorensen T."/>
        </authorList>
    </citation>
    <scope>NUCLEOTIDE SEQUENCE [LARGE SCALE GENOMIC DNA]</scope>
    <source>
        <strain evidence="12 13">CBS 117206</strain>
    </source>
</reference>
<evidence type="ECO:0000313" key="13">
    <source>
        <dbReference type="Proteomes" id="UP001392437"/>
    </source>
</evidence>
<keyword evidence="13" id="KW-1185">Reference proteome</keyword>
<evidence type="ECO:0000256" key="8">
    <source>
        <dbReference type="ARBA" id="ARBA00022777"/>
    </source>
</evidence>
<dbReference type="GO" id="GO:0005524">
    <property type="term" value="F:ATP binding"/>
    <property type="evidence" value="ECO:0007669"/>
    <property type="project" value="UniProtKB-KW"/>
</dbReference>
<evidence type="ECO:0000256" key="3">
    <source>
        <dbReference type="ARBA" id="ARBA00012980"/>
    </source>
</evidence>
<keyword evidence="9" id="KW-0067">ATP-binding</keyword>
<keyword evidence="7" id="KW-0547">Nucleotide-binding</keyword>
<dbReference type="PROSITE" id="PS01331">
    <property type="entry name" value="THYMIDYLATE_KINASE"/>
    <property type="match status" value="1"/>
</dbReference>
<dbReference type="SUPFAM" id="SSF52540">
    <property type="entry name" value="P-loop containing nucleoside triphosphate hydrolases"/>
    <property type="match status" value="1"/>
</dbReference>
<dbReference type="InterPro" id="IPR027417">
    <property type="entry name" value="P-loop_NTPase"/>
</dbReference>
<dbReference type="GO" id="GO:0006233">
    <property type="term" value="P:dTDP biosynthetic process"/>
    <property type="evidence" value="ECO:0007669"/>
    <property type="project" value="InterPro"/>
</dbReference>
<dbReference type="GO" id="GO:0006227">
    <property type="term" value="P:dUDP biosynthetic process"/>
    <property type="evidence" value="ECO:0007669"/>
    <property type="project" value="TreeGrafter"/>
</dbReference>
<evidence type="ECO:0000256" key="9">
    <source>
        <dbReference type="ARBA" id="ARBA00022840"/>
    </source>
</evidence>
<feature type="domain" description="Thymidylate kinase-like" evidence="11">
    <location>
        <begin position="185"/>
        <end position="339"/>
    </location>
</feature>
<dbReference type="NCBIfam" id="TIGR00041">
    <property type="entry name" value="DTMP_kinase"/>
    <property type="match status" value="1"/>
</dbReference>
<evidence type="ECO:0000256" key="5">
    <source>
        <dbReference type="ARBA" id="ARBA00022679"/>
    </source>
</evidence>
<evidence type="ECO:0000313" key="12">
    <source>
        <dbReference type="EMBL" id="KAK8101817.1"/>
    </source>
</evidence>
<organism evidence="12 13">
    <name type="scientific">Apiospora kogelbergensis</name>
    <dbReference type="NCBI Taxonomy" id="1337665"/>
    <lineage>
        <taxon>Eukaryota</taxon>
        <taxon>Fungi</taxon>
        <taxon>Dikarya</taxon>
        <taxon>Ascomycota</taxon>
        <taxon>Pezizomycotina</taxon>
        <taxon>Sordariomycetes</taxon>
        <taxon>Xylariomycetidae</taxon>
        <taxon>Amphisphaeriales</taxon>
        <taxon>Apiosporaceae</taxon>
        <taxon>Apiospora</taxon>
    </lineage>
</organism>
<evidence type="ECO:0000256" key="4">
    <source>
        <dbReference type="ARBA" id="ARBA00017144"/>
    </source>
</evidence>
<feature type="compositionally biased region" description="Low complexity" evidence="10">
    <location>
        <begin position="28"/>
        <end position="42"/>
    </location>
</feature>
<evidence type="ECO:0000256" key="10">
    <source>
        <dbReference type="SAM" id="MobiDB-lite"/>
    </source>
</evidence>
<dbReference type="PANTHER" id="PTHR10344">
    <property type="entry name" value="THYMIDYLATE KINASE"/>
    <property type="match status" value="1"/>
</dbReference>
<protein>
    <recommendedName>
        <fullName evidence="4">Thymidylate kinase</fullName>
        <ecNumber evidence="3">2.7.4.9</ecNumber>
    </recommendedName>
</protein>
<name>A0AAW0QMD4_9PEZI</name>
<feature type="compositionally biased region" description="Low complexity" evidence="10">
    <location>
        <begin position="102"/>
        <end position="135"/>
    </location>
</feature>
<dbReference type="AlphaFoldDB" id="A0AAW0QMD4"/>
<feature type="compositionally biased region" description="Pro residues" evidence="10">
    <location>
        <begin position="43"/>
        <end position="55"/>
    </location>
</feature>
<dbReference type="GO" id="GO:0004550">
    <property type="term" value="F:nucleoside diphosphate kinase activity"/>
    <property type="evidence" value="ECO:0007669"/>
    <property type="project" value="TreeGrafter"/>
</dbReference>
<comment type="caution">
    <text evidence="12">The sequence shown here is derived from an EMBL/GenBank/DDBJ whole genome shotgun (WGS) entry which is preliminary data.</text>
</comment>
<dbReference type="GO" id="GO:0005829">
    <property type="term" value="C:cytosol"/>
    <property type="evidence" value="ECO:0007669"/>
    <property type="project" value="TreeGrafter"/>
</dbReference>
<feature type="compositionally biased region" description="Basic and acidic residues" evidence="10">
    <location>
        <begin position="155"/>
        <end position="174"/>
    </location>
</feature>
<feature type="compositionally biased region" description="Low complexity" evidence="10">
    <location>
        <begin position="56"/>
        <end position="72"/>
    </location>
</feature>
<dbReference type="EC" id="2.7.4.9" evidence="3"/>
<sequence>MASINDLAAAATIASSAVAMQSSPTQKSSQPAAGSSSSNTQSSPPPPLKAEPPSPSTAASAATTARPTTPAAPDTPPSIVVATQTQTPAPQPQPQPPRSILSRSGRAPSLAAASAHSPGAGRPADLPEDAASAQIPAPPPPPAPAVDVAGDGDDATMRDAADEEGKSDEEEKARPKPVRGAFIVFEGMDRAGKTTQAKLLQQRFFEEGRDVKFMRFPDRTTPIGQMIDAYLKGQTEIEDHVIHLLFSANRWEALKTIQTTLAAGVSIVCDRYYHSGIVYSAAKQNPTLPLSWAKAPEAGLPRPDLVLFLDLDEAVARERGGWGGEVYEKGEMQRRVRELFWGLSMGDLGSTYRHQRRESTSAATAAAAAAAAAAAVKVNGGAAADMDTVVVGGGADNSVGSGHAGATNKGPSSASMMHAPEGERGEFRQEEEDLQIVDASLDIEELHYKVWSFVQPRLEAVERGEVGDKVRVVR</sequence>
<dbReference type="GO" id="GO:0006235">
    <property type="term" value="P:dTTP biosynthetic process"/>
    <property type="evidence" value="ECO:0007669"/>
    <property type="project" value="TreeGrafter"/>
</dbReference>
<evidence type="ECO:0000256" key="7">
    <source>
        <dbReference type="ARBA" id="ARBA00022741"/>
    </source>
</evidence>
<dbReference type="InterPro" id="IPR018094">
    <property type="entry name" value="Thymidylate_kinase"/>
</dbReference>
<feature type="region of interest" description="Disordered" evidence="10">
    <location>
        <begin position="16"/>
        <end position="176"/>
    </location>
</feature>
<dbReference type="InterPro" id="IPR039430">
    <property type="entry name" value="Thymidylate_kin-like_dom"/>
</dbReference>
<proteinExistence type="inferred from homology"/>
<dbReference type="FunFam" id="3.40.50.300:FF:000679">
    <property type="entry name" value="Thymidylate kinase"/>
    <property type="match status" value="1"/>
</dbReference>
<gene>
    <name evidence="12" type="ORF">PG999_012191</name>
</gene>
<evidence type="ECO:0000259" key="11">
    <source>
        <dbReference type="Pfam" id="PF02223"/>
    </source>
</evidence>
<keyword evidence="5" id="KW-0808">Transferase</keyword>
<keyword evidence="6" id="KW-0545">Nucleotide biosynthesis</keyword>
<comment type="similarity">
    <text evidence="2">Belongs to the thymidylate kinase family.</text>
</comment>
<dbReference type="GO" id="GO:0005634">
    <property type="term" value="C:nucleus"/>
    <property type="evidence" value="ECO:0007669"/>
    <property type="project" value="TreeGrafter"/>
</dbReference>
<dbReference type="EMBL" id="JAQQWP010000009">
    <property type="protein sequence ID" value="KAK8101817.1"/>
    <property type="molecule type" value="Genomic_DNA"/>
</dbReference>